<protein>
    <submittedName>
        <fullName evidence="3">Heterokaryon incompatibility protein-domain-containing protein</fullName>
    </submittedName>
</protein>
<accession>A0A1Y1ZIC1</accession>
<keyword evidence="4" id="KW-1185">Reference proteome</keyword>
<dbReference type="EMBL" id="MCFA01000079">
    <property type="protein sequence ID" value="ORY09991.1"/>
    <property type="molecule type" value="Genomic_DNA"/>
</dbReference>
<dbReference type="PANTHER" id="PTHR33112:SF1">
    <property type="entry name" value="HETEROKARYON INCOMPATIBILITY DOMAIN-CONTAINING PROTEIN"/>
    <property type="match status" value="1"/>
</dbReference>
<reference evidence="3 4" key="1">
    <citation type="submission" date="2016-07" db="EMBL/GenBank/DDBJ databases">
        <title>Pervasive Adenine N6-methylation of Active Genes in Fungi.</title>
        <authorList>
            <consortium name="DOE Joint Genome Institute"/>
            <person name="Mondo S.J."/>
            <person name="Dannebaum R.O."/>
            <person name="Kuo R.C."/>
            <person name="Labutti K."/>
            <person name="Haridas S."/>
            <person name="Kuo A."/>
            <person name="Salamov A."/>
            <person name="Ahrendt S.R."/>
            <person name="Lipzen A."/>
            <person name="Sullivan W."/>
            <person name="Andreopoulos W.B."/>
            <person name="Clum A."/>
            <person name="Lindquist E."/>
            <person name="Daum C."/>
            <person name="Ramamoorthy G.K."/>
            <person name="Gryganskyi A."/>
            <person name="Culley D."/>
            <person name="Magnuson J.K."/>
            <person name="James T.Y."/>
            <person name="O'Malley M.A."/>
            <person name="Stajich J.E."/>
            <person name="Spatafora J.W."/>
            <person name="Visel A."/>
            <person name="Grigoriev I.V."/>
        </authorList>
    </citation>
    <scope>NUCLEOTIDE SEQUENCE [LARGE SCALE GENOMIC DNA]</scope>
    <source>
        <strain evidence="3 4">CBS 115471</strain>
    </source>
</reference>
<dbReference type="InterPro" id="IPR010730">
    <property type="entry name" value="HET"/>
</dbReference>
<feature type="non-terminal residue" evidence="3">
    <location>
        <position position="214"/>
    </location>
</feature>
<dbReference type="PANTHER" id="PTHR33112">
    <property type="entry name" value="DOMAIN PROTEIN, PUTATIVE-RELATED"/>
    <property type="match status" value="1"/>
</dbReference>
<dbReference type="Proteomes" id="UP000193144">
    <property type="component" value="Unassembled WGS sequence"/>
</dbReference>
<sequence length="214" mass="23995">MPALDPQTAKKSHSVSAANIINHNQVDYKLVKSWIRECFQNHSGCSSGYHGPAVGMKVIDCERRKLAKHEPGQRYLALSYVWGPSKPEGLIATPENIFNKSPRVIRDAIHVTRELGYRYLWVDRYCINQAGGKEKTDQLEQMDLIYENADLTIVAGSGQDDRHGLPGAGTKSTKEPLLPRSRQPVANIGNTTLLSTLPEISHYLEKSKWTTRGW</sequence>
<dbReference type="OrthoDB" id="5428863at2759"/>
<dbReference type="Pfam" id="PF06985">
    <property type="entry name" value="HET"/>
    <property type="match status" value="1"/>
</dbReference>
<dbReference type="STRING" id="1231657.A0A1Y1ZIC1"/>
<evidence type="ECO:0000256" key="1">
    <source>
        <dbReference type="SAM" id="MobiDB-lite"/>
    </source>
</evidence>
<organism evidence="3 4">
    <name type="scientific">Clohesyomyces aquaticus</name>
    <dbReference type="NCBI Taxonomy" id="1231657"/>
    <lineage>
        <taxon>Eukaryota</taxon>
        <taxon>Fungi</taxon>
        <taxon>Dikarya</taxon>
        <taxon>Ascomycota</taxon>
        <taxon>Pezizomycotina</taxon>
        <taxon>Dothideomycetes</taxon>
        <taxon>Pleosporomycetidae</taxon>
        <taxon>Pleosporales</taxon>
        <taxon>Lindgomycetaceae</taxon>
        <taxon>Clohesyomyces</taxon>
    </lineage>
</organism>
<dbReference type="AlphaFoldDB" id="A0A1Y1ZIC1"/>
<comment type="caution">
    <text evidence="3">The sequence shown here is derived from an EMBL/GenBank/DDBJ whole genome shotgun (WGS) entry which is preliminary data.</text>
</comment>
<gene>
    <name evidence="3" type="ORF">BCR34DRAFT_486373</name>
</gene>
<feature type="region of interest" description="Disordered" evidence="1">
    <location>
        <begin position="157"/>
        <end position="177"/>
    </location>
</feature>
<proteinExistence type="predicted"/>
<feature type="domain" description="Heterokaryon incompatibility" evidence="2">
    <location>
        <begin position="75"/>
        <end position="214"/>
    </location>
</feature>
<evidence type="ECO:0000313" key="4">
    <source>
        <dbReference type="Proteomes" id="UP000193144"/>
    </source>
</evidence>
<evidence type="ECO:0000313" key="3">
    <source>
        <dbReference type="EMBL" id="ORY09991.1"/>
    </source>
</evidence>
<evidence type="ECO:0000259" key="2">
    <source>
        <dbReference type="Pfam" id="PF06985"/>
    </source>
</evidence>
<name>A0A1Y1ZIC1_9PLEO</name>